<protein>
    <submittedName>
        <fullName evidence="3">Polyketide cyclase</fullName>
    </submittedName>
</protein>
<organism evidence="3 4">
    <name type="scientific">Nonomuraea turkmeniaca</name>
    <dbReference type="NCBI Taxonomy" id="103838"/>
    <lineage>
        <taxon>Bacteria</taxon>
        <taxon>Bacillati</taxon>
        <taxon>Actinomycetota</taxon>
        <taxon>Actinomycetes</taxon>
        <taxon>Streptosporangiales</taxon>
        <taxon>Streptosporangiaceae</taxon>
        <taxon>Nonomuraea</taxon>
    </lineage>
</organism>
<feature type="domain" description="Activator of Hsp90 ATPase homologue 1/2-like C-terminal" evidence="2">
    <location>
        <begin position="11"/>
        <end position="150"/>
    </location>
</feature>
<dbReference type="AlphaFoldDB" id="A0A5S4F0R5"/>
<dbReference type="OrthoDB" id="9786557at2"/>
<reference evidence="3 4" key="1">
    <citation type="submission" date="2019-05" db="EMBL/GenBank/DDBJ databases">
        <title>Draft genome sequence of Nonomuraea turkmeniaca DSM 43926.</title>
        <authorList>
            <person name="Saricaoglu S."/>
            <person name="Isik K."/>
        </authorList>
    </citation>
    <scope>NUCLEOTIDE SEQUENCE [LARGE SCALE GENOMIC DNA]</scope>
    <source>
        <strain evidence="3 4">DSM 43926</strain>
    </source>
</reference>
<dbReference type="InterPro" id="IPR013538">
    <property type="entry name" value="ASHA1/2-like_C"/>
</dbReference>
<evidence type="ECO:0000313" key="4">
    <source>
        <dbReference type="Proteomes" id="UP000309128"/>
    </source>
</evidence>
<evidence type="ECO:0000313" key="3">
    <source>
        <dbReference type="EMBL" id="TMR09552.1"/>
    </source>
</evidence>
<comment type="caution">
    <text evidence="3">The sequence shown here is derived from an EMBL/GenBank/DDBJ whole genome shotgun (WGS) entry which is preliminary data.</text>
</comment>
<name>A0A5S4F0R5_9ACTN</name>
<dbReference type="Pfam" id="PF08327">
    <property type="entry name" value="AHSA1"/>
    <property type="match status" value="1"/>
</dbReference>
<keyword evidence="4" id="KW-1185">Reference proteome</keyword>
<evidence type="ECO:0000256" key="1">
    <source>
        <dbReference type="ARBA" id="ARBA00006817"/>
    </source>
</evidence>
<dbReference type="Proteomes" id="UP000309128">
    <property type="component" value="Unassembled WGS sequence"/>
</dbReference>
<comment type="similarity">
    <text evidence="1">Belongs to the AHA1 family.</text>
</comment>
<dbReference type="RefSeq" id="WP_138672420.1">
    <property type="nucleotide sequence ID" value="NZ_VCKY01000228.1"/>
</dbReference>
<dbReference type="SUPFAM" id="SSF55961">
    <property type="entry name" value="Bet v1-like"/>
    <property type="match status" value="1"/>
</dbReference>
<accession>A0A5S4F0R5</accession>
<dbReference type="Gene3D" id="3.30.530.20">
    <property type="match status" value="1"/>
</dbReference>
<proteinExistence type="inferred from homology"/>
<gene>
    <name evidence="3" type="ORF">ETD86_43160</name>
</gene>
<dbReference type="EMBL" id="VCKY01000228">
    <property type="protein sequence ID" value="TMR09552.1"/>
    <property type="molecule type" value="Genomic_DNA"/>
</dbReference>
<evidence type="ECO:0000259" key="2">
    <source>
        <dbReference type="Pfam" id="PF08327"/>
    </source>
</evidence>
<dbReference type="InterPro" id="IPR023393">
    <property type="entry name" value="START-like_dom_sf"/>
</dbReference>
<sequence>MYSTRVSQYVNAPRSAVYRALVDADAIAEWRVPAGMSSHVHEFDAREGGSFRVSLTYDVQGPAGKSASHTDTYHGRFAELVPDERVVEVLEFETADPALRGTMTMTTTLTEAGAGTEVVIVHDGIPEGVPAADNETGTRMALANLAALVERSPSP</sequence>